<dbReference type="EMBL" id="CAJNDS010000913">
    <property type="protein sequence ID" value="CAE7240582.1"/>
    <property type="molecule type" value="Genomic_DNA"/>
</dbReference>
<accession>A0A812LG84</accession>
<evidence type="ECO:0000313" key="2">
    <source>
        <dbReference type="Proteomes" id="UP000604046"/>
    </source>
</evidence>
<name>A0A812LG84_9DINO</name>
<dbReference type="AlphaFoldDB" id="A0A812LG84"/>
<reference evidence="1" key="1">
    <citation type="submission" date="2021-02" db="EMBL/GenBank/DDBJ databases">
        <authorList>
            <person name="Dougan E. K."/>
            <person name="Rhodes N."/>
            <person name="Thang M."/>
            <person name="Chan C."/>
        </authorList>
    </citation>
    <scope>NUCLEOTIDE SEQUENCE</scope>
</reference>
<protein>
    <submittedName>
        <fullName evidence="1">Uncharacterized protein</fullName>
    </submittedName>
</protein>
<comment type="caution">
    <text evidence="1">The sequence shown here is derived from an EMBL/GenBank/DDBJ whole genome shotgun (WGS) entry which is preliminary data.</text>
</comment>
<sequence>MYVQVLRSASLDSLCFYLGGDGAVVLSCADLLNSDRFTCPEMSFDTPGRQLMQSGMASEIRCFGFDGLEDCERADGRLAQQVQSASAFRVACPPGMLLSGMRQSQSTFESSSGGVGYTCVEASAVGSCLEEPGILCLVRVLHPG</sequence>
<keyword evidence="2" id="KW-1185">Reference proteome</keyword>
<proteinExistence type="predicted"/>
<gene>
    <name evidence="1" type="ORF">SNAT2548_LOCUS10795</name>
</gene>
<organism evidence="1 2">
    <name type="scientific">Symbiodinium natans</name>
    <dbReference type="NCBI Taxonomy" id="878477"/>
    <lineage>
        <taxon>Eukaryota</taxon>
        <taxon>Sar</taxon>
        <taxon>Alveolata</taxon>
        <taxon>Dinophyceae</taxon>
        <taxon>Suessiales</taxon>
        <taxon>Symbiodiniaceae</taxon>
        <taxon>Symbiodinium</taxon>
    </lineage>
</organism>
<dbReference type="Proteomes" id="UP000604046">
    <property type="component" value="Unassembled WGS sequence"/>
</dbReference>
<evidence type="ECO:0000313" key="1">
    <source>
        <dbReference type="EMBL" id="CAE7240582.1"/>
    </source>
</evidence>